<reference evidence="2 3" key="1">
    <citation type="submission" date="2019-03" db="EMBL/GenBank/DDBJ databases">
        <title>Single cell metagenomics reveals metabolic interactions within the superorganism composed of flagellate Streblomastix strix and complex community of Bacteroidetes bacteria on its surface.</title>
        <authorList>
            <person name="Treitli S.C."/>
            <person name="Kolisko M."/>
            <person name="Husnik F."/>
            <person name="Keeling P."/>
            <person name="Hampl V."/>
        </authorList>
    </citation>
    <scope>NUCLEOTIDE SEQUENCE [LARGE SCALE GENOMIC DNA]</scope>
    <source>
        <strain evidence="2">ST1C</strain>
    </source>
</reference>
<dbReference type="Pfam" id="PF08385">
    <property type="entry name" value="DHC_N1"/>
    <property type="match status" value="1"/>
</dbReference>
<feature type="domain" description="Dynein heavy chain tail" evidence="1">
    <location>
        <begin position="25"/>
        <end position="131"/>
    </location>
</feature>
<protein>
    <recommendedName>
        <fullName evidence="1">Dynein heavy chain tail domain-containing protein</fullName>
    </recommendedName>
</protein>
<sequence length="183" mass="21706">MVSSTQTLRTTKASQRENSKKLKMCQSLWLISESFSSVESMGALFMKITNRLCERAKERIPVENVLQLPHKEAEKIIDESLRLLKRFKDAYYKERRKIEDAGEIRWEFHHRFNFLEQIDNIIGVCKGLNAMQNDQWGNIIYTFEEEDDEETEGKTPTLFQILINTVYNIQQTRIDICFWKMQS</sequence>
<gene>
    <name evidence="2" type="ORF">EZS28_011175</name>
</gene>
<evidence type="ECO:0000313" key="2">
    <source>
        <dbReference type="EMBL" id="KAA6393298.1"/>
    </source>
</evidence>
<dbReference type="InterPro" id="IPR013594">
    <property type="entry name" value="Dynein_heavy_tail"/>
</dbReference>
<accession>A0A5J4WEB7</accession>
<dbReference type="EMBL" id="SNRW01002276">
    <property type="protein sequence ID" value="KAA6393298.1"/>
    <property type="molecule type" value="Genomic_DNA"/>
</dbReference>
<organism evidence="2 3">
    <name type="scientific">Streblomastix strix</name>
    <dbReference type="NCBI Taxonomy" id="222440"/>
    <lineage>
        <taxon>Eukaryota</taxon>
        <taxon>Metamonada</taxon>
        <taxon>Preaxostyla</taxon>
        <taxon>Oxymonadida</taxon>
        <taxon>Streblomastigidae</taxon>
        <taxon>Streblomastix</taxon>
    </lineage>
</organism>
<dbReference type="AlphaFoldDB" id="A0A5J4WEB7"/>
<dbReference type="Proteomes" id="UP000324800">
    <property type="component" value="Unassembled WGS sequence"/>
</dbReference>
<comment type="caution">
    <text evidence="2">The sequence shown here is derived from an EMBL/GenBank/DDBJ whole genome shotgun (WGS) entry which is preliminary data.</text>
</comment>
<name>A0A5J4WEB7_9EUKA</name>
<evidence type="ECO:0000259" key="1">
    <source>
        <dbReference type="Pfam" id="PF08385"/>
    </source>
</evidence>
<evidence type="ECO:0000313" key="3">
    <source>
        <dbReference type="Proteomes" id="UP000324800"/>
    </source>
</evidence>
<proteinExistence type="predicted"/>